<dbReference type="KEGG" id="foc:127749674"/>
<protein>
    <submittedName>
        <fullName evidence="3">Uncharacterized protein LOC127749674</fullName>
    </submittedName>
</protein>
<proteinExistence type="predicted"/>
<organism evidence="2 3">
    <name type="scientific">Frankliniella occidentalis</name>
    <name type="common">Western flower thrips</name>
    <name type="synonym">Euthrips occidentalis</name>
    <dbReference type="NCBI Taxonomy" id="133901"/>
    <lineage>
        <taxon>Eukaryota</taxon>
        <taxon>Metazoa</taxon>
        <taxon>Ecdysozoa</taxon>
        <taxon>Arthropoda</taxon>
        <taxon>Hexapoda</taxon>
        <taxon>Insecta</taxon>
        <taxon>Pterygota</taxon>
        <taxon>Neoptera</taxon>
        <taxon>Paraneoptera</taxon>
        <taxon>Thysanoptera</taxon>
        <taxon>Terebrantia</taxon>
        <taxon>Thripoidea</taxon>
        <taxon>Thripidae</taxon>
        <taxon>Frankliniella</taxon>
    </lineage>
</organism>
<name>A0A9C6WQS1_FRAOC</name>
<evidence type="ECO:0000256" key="1">
    <source>
        <dbReference type="SAM" id="MobiDB-lite"/>
    </source>
</evidence>
<evidence type="ECO:0000313" key="2">
    <source>
        <dbReference type="Proteomes" id="UP000504606"/>
    </source>
</evidence>
<dbReference type="GeneID" id="127749674"/>
<sequence length="194" mass="21059">MKIPGTNNLEPLAKIPAQHNNQTAENGTEDQAKGLQNCIHLCKGASVILTNNLSFRDNLTFVSLFQFVAVADQPSKKDSPSVEEPPAGVADKMPAPSSAETTPYDDVDAPANGNGLLAAPGKRRIAHRPTAVVPTATKKRSLICRVTYKKDVKRRIFQIGVRAAWSHPAPPTQTPQRVSTKALAEALKRRHQKK</sequence>
<keyword evidence="2" id="KW-1185">Reference proteome</keyword>
<gene>
    <name evidence="3" type="primary">LOC127749674</name>
</gene>
<feature type="region of interest" description="Disordered" evidence="1">
    <location>
        <begin position="165"/>
        <end position="194"/>
    </location>
</feature>
<dbReference type="RefSeq" id="XP_052124772.1">
    <property type="nucleotide sequence ID" value="XM_052268812.1"/>
</dbReference>
<accession>A0A9C6WQS1</accession>
<dbReference type="AlphaFoldDB" id="A0A9C6WQS1"/>
<evidence type="ECO:0000313" key="3">
    <source>
        <dbReference type="RefSeq" id="XP_052124772.1"/>
    </source>
</evidence>
<feature type="region of interest" description="Disordered" evidence="1">
    <location>
        <begin position="74"/>
        <end position="118"/>
    </location>
</feature>
<feature type="region of interest" description="Disordered" evidence="1">
    <location>
        <begin position="1"/>
        <end position="29"/>
    </location>
</feature>
<dbReference type="Proteomes" id="UP000504606">
    <property type="component" value="Unplaced"/>
</dbReference>
<reference evidence="3" key="1">
    <citation type="submission" date="2025-08" db="UniProtKB">
        <authorList>
            <consortium name="RefSeq"/>
        </authorList>
    </citation>
    <scope>IDENTIFICATION</scope>
    <source>
        <tissue evidence="3">Whole organism</tissue>
    </source>
</reference>